<dbReference type="Proteomes" id="UP000257123">
    <property type="component" value="Unassembled WGS sequence"/>
</dbReference>
<name>A0A371QVS8_9CREN</name>
<dbReference type="PANTHER" id="PTHR40733:SF1">
    <property type="entry name" value="SMALL ZINC FINGER PROTEIN HVO-2753-LIKE ZINC-BINDING POCKET DOMAIN-CONTAINING PROTEIN"/>
    <property type="match status" value="1"/>
</dbReference>
<evidence type="ECO:0000313" key="5">
    <source>
        <dbReference type="EMBL" id="RFA95875.1"/>
    </source>
</evidence>
<dbReference type="AlphaFoldDB" id="A0A371QVS8"/>
<dbReference type="Proteomes" id="UP000651120">
    <property type="component" value="Unassembled WGS sequence"/>
</dbReference>
<dbReference type="EMBL" id="NMUF01000047">
    <property type="protein sequence ID" value="RFA95875.1"/>
    <property type="molecule type" value="Genomic_DNA"/>
</dbReference>
<accession>A0A371QVS8</accession>
<evidence type="ECO:0000313" key="6">
    <source>
        <dbReference type="Proteomes" id="UP000256877"/>
    </source>
</evidence>
<evidence type="ECO:0000313" key="7">
    <source>
        <dbReference type="Proteomes" id="UP000257123"/>
    </source>
</evidence>
<comment type="caution">
    <text evidence="4">The sequence shown here is derived from an EMBL/GenBank/DDBJ whole genome shotgun (WGS) entry which is preliminary data.</text>
</comment>
<evidence type="ECO:0000259" key="2">
    <source>
        <dbReference type="Pfam" id="PF07754"/>
    </source>
</evidence>
<dbReference type="Proteomes" id="UP000256877">
    <property type="component" value="Unassembled WGS sequence"/>
</dbReference>
<evidence type="ECO:0000313" key="4">
    <source>
        <dbReference type="EMBL" id="RFA94228.1"/>
    </source>
</evidence>
<evidence type="ECO:0000313" key="3">
    <source>
        <dbReference type="EMBL" id="HII46094.1"/>
    </source>
</evidence>
<reference evidence="6 7" key="1">
    <citation type="submission" date="2017-07" db="EMBL/GenBank/DDBJ databases">
        <title>Draft genome sequence of aerobic hyperthermophilic archaea, Pyrobaculum aerophilum YKB31 and YKB32.</title>
        <authorList>
            <person name="Mochizuki T."/>
            <person name="Berliner A.J."/>
            <person name="Yoshida-Takashima Y."/>
            <person name="Takaki Y."/>
            <person name="Nunoura T."/>
            <person name="Takai K."/>
        </authorList>
    </citation>
    <scope>NUCLEOTIDE SEQUENCE [LARGE SCALE GENOMIC DNA]</scope>
    <source>
        <strain evidence="4 7">YKB31</strain>
        <strain evidence="5 6">YKB32</strain>
    </source>
</reference>
<feature type="domain" description="Small zinc finger protein HVO-2753-like zinc-binding pocket" evidence="2">
    <location>
        <begin position="16"/>
        <end position="61"/>
    </location>
</feature>
<dbReference type="NCBIfam" id="NF011481">
    <property type="entry name" value="PRK14890.1"/>
    <property type="match status" value="1"/>
</dbReference>
<dbReference type="PANTHER" id="PTHR40733">
    <property type="entry name" value="ZINC-RIBBON RNA-BINDING PROTEIN INVOLVED IN TRANSLATION-RELATED"/>
    <property type="match status" value="1"/>
</dbReference>
<gene>
    <name evidence="4" type="ORF">CGL51_10700</name>
    <name evidence="5" type="ORF">CGL52_11990</name>
    <name evidence="3" type="ORF">HA333_01085</name>
</gene>
<protein>
    <submittedName>
        <fullName evidence="3">DUF1610 domain-containing protein</fullName>
    </submittedName>
    <submittedName>
        <fullName evidence="4">RNA-binding protein</fullName>
    </submittedName>
</protein>
<organism evidence="4 7">
    <name type="scientific">Pyrobaculum aerophilum</name>
    <dbReference type="NCBI Taxonomy" id="13773"/>
    <lineage>
        <taxon>Archaea</taxon>
        <taxon>Thermoproteota</taxon>
        <taxon>Thermoprotei</taxon>
        <taxon>Thermoproteales</taxon>
        <taxon>Thermoproteaceae</taxon>
        <taxon>Pyrobaculum</taxon>
    </lineage>
</organism>
<dbReference type="RefSeq" id="WP_011007429.1">
    <property type="nucleotide sequence ID" value="NZ_DAIOPL010000006.1"/>
</dbReference>
<evidence type="ECO:0000256" key="1">
    <source>
        <dbReference type="SAM" id="MobiDB-lite"/>
    </source>
</evidence>
<feature type="region of interest" description="Disordered" evidence="1">
    <location>
        <begin position="1"/>
        <end position="20"/>
    </location>
</feature>
<dbReference type="OrthoDB" id="35104at2157"/>
<dbReference type="Gene3D" id="2.20.28.10">
    <property type="match status" value="1"/>
</dbReference>
<dbReference type="EMBL" id="NMUE01000041">
    <property type="protein sequence ID" value="RFA94228.1"/>
    <property type="molecule type" value="Genomic_DNA"/>
</dbReference>
<dbReference type="EMBL" id="DUJP01000006">
    <property type="protein sequence ID" value="HII46094.1"/>
    <property type="molecule type" value="Genomic_DNA"/>
</dbReference>
<dbReference type="InterPro" id="IPR011668">
    <property type="entry name" value="HVO_2753-like_ZBP"/>
</dbReference>
<dbReference type="GeneID" id="1465183"/>
<sequence>MSIRGAKFHGPTPPSDTTTNWVLAPLERGVVFACPNCGKTTIIRSARSRKLGVTYRCPECGFVGP</sequence>
<dbReference type="InterPro" id="IPR044720">
    <property type="entry name" value="HVO_2753-like"/>
</dbReference>
<dbReference type="Pfam" id="PF07754">
    <property type="entry name" value="HVO_2753_ZBP"/>
    <property type="match status" value="1"/>
</dbReference>
<proteinExistence type="predicted"/>
<reference evidence="3" key="2">
    <citation type="journal article" date="2020" name="bioRxiv">
        <title>A rank-normalized archaeal taxonomy based on genome phylogeny resolves widespread incomplete and uneven classifications.</title>
        <authorList>
            <person name="Rinke C."/>
            <person name="Chuvochina M."/>
            <person name="Mussig A.J."/>
            <person name="Chaumeil P.-A."/>
            <person name="Waite D.W."/>
            <person name="Whitman W.B."/>
            <person name="Parks D.H."/>
            <person name="Hugenholtz P."/>
        </authorList>
    </citation>
    <scope>NUCLEOTIDE SEQUENCE</scope>
    <source>
        <strain evidence="3">UBA8839</strain>
    </source>
</reference>
<dbReference type="OMA" id="ECGFVGP"/>